<dbReference type="GO" id="GO:0008902">
    <property type="term" value="F:hydroxymethylpyrimidine kinase activity"/>
    <property type="evidence" value="ECO:0007669"/>
    <property type="project" value="TreeGrafter"/>
</dbReference>
<dbReference type="AlphaFoldDB" id="A0A485KK47"/>
<feature type="domain" description="Pyridoxamine kinase/Phosphomethylpyrimidine kinase" evidence="6">
    <location>
        <begin position="348"/>
        <end position="592"/>
    </location>
</feature>
<dbReference type="Gene3D" id="1.20.910.10">
    <property type="entry name" value="Heme oxygenase-like"/>
    <property type="match status" value="1"/>
</dbReference>
<proteinExistence type="predicted"/>
<dbReference type="FunFam" id="3.40.1190.20:FF:000003">
    <property type="entry name" value="Phosphomethylpyrimidine kinase ThiD"/>
    <property type="match status" value="1"/>
</dbReference>
<dbReference type="EMBL" id="CAADRA010005120">
    <property type="protein sequence ID" value="VFT85216.1"/>
    <property type="molecule type" value="Genomic_DNA"/>
</dbReference>
<dbReference type="Gene3D" id="3.40.1190.20">
    <property type="match status" value="1"/>
</dbReference>
<evidence type="ECO:0000259" key="6">
    <source>
        <dbReference type="Pfam" id="PF08543"/>
    </source>
</evidence>
<dbReference type="GO" id="GO:0005829">
    <property type="term" value="C:cytosol"/>
    <property type="evidence" value="ECO:0007669"/>
    <property type="project" value="TreeGrafter"/>
</dbReference>
<reference evidence="7" key="2">
    <citation type="submission" date="2019-06" db="EMBL/GenBank/DDBJ databases">
        <title>Genomics analysis of Aphanomyces spp. identifies a new class of oomycete effector associated with host adaptation.</title>
        <authorList>
            <person name="Gaulin E."/>
        </authorList>
    </citation>
    <scope>NUCLEOTIDE SEQUENCE</scope>
    <source>
        <strain evidence="7">CBS 578.67</strain>
    </source>
</reference>
<dbReference type="InterPro" id="IPR016084">
    <property type="entry name" value="Haem_Oase-like_multi-hlx"/>
</dbReference>
<keyword evidence="1" id="KW-0808">Transferase</keyword>
<dbReference type="PANTHER" id="PTHR20858:SF17">
    <property type="entry name" value="HYDROXYMETHYLPYRIMIDINE_PHOSPHOMETHYLPYRIMIDINE KINASE THI20-RELATED"/>
    <property type="match status" value="1"/>
</dbReference>
<dbReference type="InterPro" id="IPR013749">
    <property type="entry name" value="PM/HMP-P_kinase-1"/>
</dbReference>
<dbReference type="Pfam" id="PF03070">
    <property type="entry name" value="TENA_THI-4"/>
    <property type="match status" value="1"/>
</dbReference>
<dbReference type="GO" id="GO:0008972">
    <property type="term" value="F:phosphomethylpyrimidine kinase activity"/>
    <property type="evidence" value="ECO:0007669"/>
    <property type="project" value="InterPro"/>
</dbReference>
<dbReference type="GO" id="GO:0009228">
    <property type="term" value="P:thiamine biosynthetic process"/>
    <property type="evidence" value="ECO:0007669"/>
    <property type="project" value="InterPro"/>
</dbReference>
<dbReference type="GO" id="GO:0005524">
    <property type="term" value="F:ATP binding"/>
    <property type="evidence" value="ECO:0007669"/>
    <property type="project" value="UniProtKB-KW"/>
</dbReference>
<dbReference type="SUPFAM" id="SSF48613">
    <property type="entry name" value="Heme oxygenase-like"/>
    <property type="match status" value="1"/>
</dbReference>
<evidence type="ECO:0000256" key="3">
    <source>
        <dbReference type="ARBA" id="ARBA00022777"/>
    </source>
</evidence>
<gene>
    <name evidence="8" type="primary">Aste57867_8329</name>
    <name evidence="7" type="ORF">As57867_008297</name>
    <name evidence="8" type="ORF">ASTE57867_8329</name>
</gene>
<evidence type="ECO:0000256" key="2">
    <source>
        <dbReference type="ARBA" id="ARBA00022741"/>
    </source>
</evidence>
<dbReference type="Proteomes" id="UP000332933">
    <property type="component" value="Unassembled WGS sequence"/>
</dbReference>
<name>A0A485KK47_9STRA</name>
<protein>
    <submittedName>
        <fullName evidence="8">Aste57867_8329 protein</fullName>
    </submittedName>
</protein>
<dbReference type="EMBL" id="VJMH01005099">
    <property type="protein sequence ID" value="KAF0701178.1"/>
    <property type="molecule type" value="Genomic_DNA"/>
</dbReference>
<keyword evidence="2" id="KW-0547">Nucleotide-binding</keyword>
<reference evidence="8 9" key="1">
    <citation type="submission" date="2019-03" db="EMBL/GenBank/DDBJ databases">
        <authorList>
            <person name="Gaulin E."/>
            <person name="Dumas B."/>
        </authorList>
    </citation>
    <scope>NUCLEOTIDE SEQUENCE [LARGE SCALE GENOMIC DNA]</scope>
    <source>
        <strain evidence="8">CBS 568.67</strain>
    </source>
</reference>
<organism evidence="8 9">
    <name type="scientific">Aphanomyces stellatus</name>
    <dbReference type="NCBI Taxonomy" id="120398"/>
    <lineage>
        <taxon>Eukaryota</taxon>
        <taxon>Sar</taxon>
        <taxon>Stramenopiles</taxon>
        <taxon>Oomycota</taxon>
        <taxon>Saprolegniomycetes</taxon>
        <taxon>Saprolegniales</taxon>
        <taxon>Verrucalvaceae</taxon>
        <taxon>Aphanomyces</taxon>
    </lineage>
</organism>
<dbReference type="NCBIfam" id="TIGR00097">
    <property type="entry name" value="HMP-P_kinase"/>
    <property type="match status" value="1"/>
</dbReference>
<dbReference type="InterPro" id="IPR004399">
    <property type="entry name" value="HMP/HMP-P_kinase_dom"/>
</dbReference>
<accession>A0A485KK47</accession>
<keyword evidence="3" id="KW-0418">Kinase</keyword>
<dbReference type="PANTHER" id="PTHR20858">
    <property type="entry name" value="PHOSPHOMETHYLPYRIMIDINE KINASE"/>
    <property type="match status" value="1"/>
</dbReference>
<evidence type="ECO:0000259" key="5">
    <source>
        <dbReference type="Pfam" id="PF03070"/>
    </source>
</evidence>
<dbReference type="SUPFAM" id="SSF53613">
    <property type="entry name" value="Ribokinase-like"/>
    <property type="match status" value="1"/>
</dbReference>
<sequence length="599" mass="64339">MGVPMTPLLTDRLWASASKERYACLYHAFVLGIGTGELPMDAFQTFLLQDAFFLHGFLQAFAHAVTKASSPSDTMILVSLMQGVNDELKLHASYMQSWGIDAYVVEDTTPTAATRAYVDFLLHTAKSSSSVSEILAAMVPCARLYAFLGQHLHAAAPAPSSQRFAKWIETYASTEFEASAVAIEALLNVTAAREHMPDARLSALYLRAMQLELDFFDAYFPMDRMPEILRTMLLPLVHFTHVLHAAGPIKASANDGSASVALVVEDFDAVSNATSSSSVLAFVLHQIKSAPHDTTSSSLFEVVDDAERAAVVAACRASQRSTTEASMDVSTKMTVNVVPRVLCIAGSDSGGGAGIQADMKACMAQGVFSTSAITAITVQDTRGVHGIHGIPIETLQGQIDCVLDDIGADVIKTGMLATPDIIRCVVRATQARGIPLVVDPVMVSTSGHRLLEEEAHRCLVDDLFPLALIITPNLPEASVLLQGREIHTVDDMKQAALDLHHLGRSTYVLVKGGHLSASVVVDVLYDGHSWVLFESPRIDTPNTHGTGCTLAASIAANYAKIGDMVVAVRLAIRYVQSILRASQEAKIGHGHNGPMLHWL</sequence>
<keyword evidence="4" id="KW-0067">ATP-binding</keyword>
<dbReference type="InterPro" id="IPR029056">
    <property type="entry name" value="Ribokinase-like"/>
</dbReference>
<dbReference type="CDD" id="cd01169">
    <property type="entry name" value="HMPP_kinase"/>
    <property type="match status" value="1"/>
</dbReference>
<evidence type="ECO:0000256" key="1">
    <source>
        <dbReference type="ARBA" id="ARBA00022679"/>
    </source>
</evidence>
<feature type="domain" description="Thiaminase-2/PQQC" evidence="5">
    <location>
        <begin position="21"/>
        <end position="218"/>
    </location>
</feature>
<evidence type="ECO:0000313" key="9">
    <source>
        <dbReference type="Proteomes" id="UP000332933"/>
    </source>
</evidence>
<evidence type="ECO:0000313" key="8">
    <source>
        <dbReference type="EMBL" id="VFT85216.1"/>
    </source>
</evidence>
<dbReference type="OrthoDB" id="10028886at2759"/>
<evidence type="ECO:0000256" key="4">
    <source>
        <dbReference type="ARBA" id="ARBA00022840"/>
    </source>
</evidence>
<dbReference type="Pfam" id="PF08543">
    <property type="entry name" value="Phos_pyr_kin"/>
    <property type="match status" value="1"/>
</dbReference>
<keyword evidence="9" id="KW-1185">Reference proteome</keyword>
<dbReference type="CDD" id="cd19368">
    <property type="entry name" value="TenA_C_AtTH2-like"/>
    <property type="match status" value="1"/>
</dbReference>
<evidence type="ECO:0000313" key="7">
    <source>
        <dbReference type="EMBL" id="KAF0701178.1"/>
    </source>
</evidence>
<dbReference type="InterPro" id="IPR004305">
    <property type="entry name" value="Thiaminase-2/PQQC"/>
</dbReference>